<reference evidence="1 2" key="1">
    <citation type="journal article" date="2019" name="Int. J. Syst. Evol. Microbiol.">
        <title>The Global Catalogue of Microorganisms (GCM) 10K type strain sequencing project: providing services to taxonomists for standard genome sequencing and annotation.</title>
        <authorList>
            <consortium name="The Broad Institute Genomics Platform"/>
            <consortium name="The Broad Institute Genome Sequencing Center for Infectious Disease"/>
            <person name="Wu L."/>
            <person name="Ma J."/>
        </authorList>
    </citation>
    <scope>NUCLEOTIDE SEQUENCE [LARGE SCALE GENOMIC DNA]</scope>
    <source>
        <strain evidence="1 2">JCM 13319</strain>
    </source>
</reference>
<organism evidence="1 2">
    <name type="scientific">Brevibacterium picturae</name>
    <dbReference type="NCBI Taxonomy" id="260553"/>
    <lineage>
        <taxon>Bacteria</taxon>
        <taxon>Bacillati</taxon>
        <taxon>Actinomycetota</taxon>
        <taxon>Actinomycetes</taxon>
        <taxon>Micrococcales</taxon>
        <taxon>Brevibacteriaceae</taxon>
        <taxon>Brevibacterium</taxon>
    </lineage>
</organism>
<evidence type="ECO:0000313" key="2">
    <source>
        <dbReference type="Proteomes" id="UP001501791"/>
    </source>
</evidence>
<sequence length="63" mass="6556">MCILEEAPDGLAVLLTEHLLPEFDLTAESSIAGRHILARGYFKNSSNGPYLQAAGAGAVAITA</sequence>
<keyword evidence="2" id="KW-1185">Reference proteome</keyword>
<dbReference type="EMBL" id="BAAALY010000002">
    <property type="protein sequence ID" value="GAA1532751.1"/>
    <property type="molecule type" value="Genomic_DNA"/>
</dbReference>
<protein>
    <submittedName>
        <fullName evidence="1">Uncharacterized protein</fullName>
    </submittedName>
</protein>
<name>A0ABN2B5A4_9MICO</name>
<dbReference type="Proteomes" id="UP001501791">
    <property type="component" value="Unassembled WGS sequence"/>
</dbReference>
<accession>A0ABN2B5A4</accession>
<proteinExistence type="predicted"/>
<comment type="caution">
    <text evidence="1">The sequence shown here is derived from an EMBL/GenBank/DDBJ whole genome shotgun (WGS) entry which is preliminary data.</text>
</comment>
<evidence type="ECO:0000313" key="1">
    <source>
        <dbReference type="EMBL" id="GAA1532751.1"/>
    </source>
</evidence>
<gene>
    <name evidence="1" type="ORF">GCM10009691_05580</name>
</gene>